<keyword evidence="3 7" id="KW-0812">Transmembrane</keyword>
<feature type="domain" description="Amino acid permease/ SLC12A" evidence="8">
    <location>
        <begin position="51"/>
        <end position="506"/>
    </location>
</feature>
<sequence>MATIEPASPQAGYADDHPAMTEKGRAVRTLVEADLLDDRYETTQRGLKSRHVQLMALGGTIGTGLFVGSGQSLATGGPASLLMGYIFISAMVYGLVTAIAEIGAYLPVHGGTMSYHGFRYVSRSMGFAMGYLYWYSLGILVPYEITAAGLVIGYWDTNGTVNIAVWITIMMVVIIALNFLPVRFYGESEFWFSGIKIITLVGLLMVSFILFWGGGPNRQLLGFHYWKHPRAFNEYIVTGDAGRFVGLLKCTVSSAIAFIFAPELIIISGGEMESPRRNVPRAARRYIYRLVFFYILGVLAIGVICPSNASQLTAGNGTVKSSPFVVGIKNAGIPVLDHIVNAAVLTSAWSAGNSFLYMSSRSLYSLAMSGNAPSVFKTCNRWGVPYYAVSVSAFFSALAYLSVGNSSSIVFNWFINFTNTSGFISWICCCIVFLRFRKATAAQGIELPYRSRLQPYGAYFGLAGATLMMLINGFTVFFPSEWSVSNFFTAYIGIPAFLILYFGHRFLYWSDPWAWRPEEVDMHTGLQEIIDAELPERPKGPWWQIRW</sequence>
<feature type="transmembrane region" description="Helical" evidence="7">
    <location>
        <begin position="85"/>
        <end position="108"/>
    </location>
</feature>
<evidence type="ECO:0000256" key="6">
    <source>
        <dbReference type="ARBA" id="ARBA00023136"/>
    </source>
</evidence>
<protein>
    <submittedName>
        <fullName evidence="9">Proline-specific permease</fullName>
    </submittedName>
</protein>
<dbReference type="Proteomes" id="UP001213681">
    <property type="component" value="Unassembled WGS sequence"/>
</dbReference>
<evidence type="ECO:0000256" key="3">
    <source>
        <dbReference type="ARBA" id="ARBA00022692"/>
    </source>
</evidence>
<dbReference type="GeneID" id="81593694"/>
<dbReference type="GO" id="GO:0015171">
    <property type="term" value="F:amino acid transmembrane transporter activity"/>
    <property type="evidence" value="ECO:0007669"/>
    <property type="project" value="TreeGrafter"/>
</dbReference>
<keyword evidence="4" id="KW-0029">Amino-acid transport</keyword>
<feature type="transmembrane region" description="Helical" evidence="7">
    <location>
        <begin position="54"/>
        <end position="73"/>
    </location>
</feature>
<feature type="transmembrane region" description="Helical" evidence="7">
    <location>
        <begin position="413"/>
        <end position="436"/>
    </location>
</feature>
<evidence type="ECO:0000259" key="8">
    <source>
        <dbReference type="Pfam" id="PF00324"/>
    </source>
</evidence>
<dbReference type="PROSITE" id="PS00218">
    <property type="entry name" value="AMINO_ACID_PERMEASE_1"/>
    <property type="match status" value="1"/>
</dbReference>
<comment type="caution">
    <text evidence="9">The sequence shown here is derived from an EMBL/GenBank/DDBJ whole genome shotgun (WGS) entry which is preliminary data.</text>
</comment>
<proteinExistence type="predicted"/>
<dbReference type="PIRSF" id="PIRSF006060">
    <property type="entry name" value="AA_transporter"/>
    <property type="match status" value="1"/>
</dbReference>
<dbReference type="FunFam" id="1.20.1740.10:FF:000006">
    <property type="entry name" value="General amino acid permease"/>
    <property type="match status" value="1"/>
</dbReference>
<keyword evidence="5 7" id="KW-1133">Transmembrane helix</keyword>
<evidence type="ECO:0000256" key="1">
    <source>
        <dbReference type="ARBA" id="ARBA00004141"/>
    </source>
</evidence>
<dbReference type="PANTHER" id="PTHR43341:SF38">
    <property type="entry name" value="PROLINE TRANSPORTER (EUROFUNG)"/>
    <property type="match status" value="1"/>
</dbReference>
<dbReference type="PANTHER" id="PTHR43341">
    <property type="entry name" value="AMINO ACID PERMEASE"/>
    <property type="match status" value="1"/>
</dbReference>
<evidence type="ECO:0000256" key="7">
    <source>
        <dbReference type="SAM" id="Phobius"/>
    </source>
</evidence>
<dbReference type="InterPro" id="IPR004841">
    <property type="entry name" value="AA-permease/SLC12A_dom"/>
</dbReference>
<dbReference type="Pfam" id="PF00324">
    <property type="entry name" value="AA_permease"/>
    <property type="match status" value="1"/>
</dbReference>
<feature type="transmembrane region" description="Helical" evidence="7">
    <location>
        <begin position="339"/>
        <end position="358"/>
    </location>
</feature>
<keyword evidence="6 7" id="KW-0472">Membrane</keyword>
<dbReference type="GO" id="GO:0016020">
    <property type="term" value="C:membrane"/>
    <property type="evidence" value="ECO:0007669"/>
    <property type="project" value="UniProtKB-SubCell"/>
</dbReference>
<evidence type="ECO:0000256" key="4">
    <source>
        <dbReference type="ARBA" id="ARBA00022970"/>
    </source>
</evidence>
<dbReference type="EMBL" id="JAPVEA010000001">
    <property type="protein sequence ID" value="KAJ5464371.1"/>
    <property type="molecule type" value="Genomic_DNA"/>
</dbReference>
<evidence type="ECO:0000313" key="9">
    <source>
        <dbReference type="EMBL" id="KAJ5464371.1"/>
    </source>
</evidence>
<organism evidence="9 10">
    <name type="scientific">Penicillium daleae</name>
    <dbReference type="NCBI Taxonomy" id="63821"/>
    <lineage>
        <taxon>Eukaryota</taxon>
        <taxon>Fungi</taxon>
        <taxon>Dikarya</taxon>
        <taxon>Ascomycota</taxon>
        <taxon>Pezizomycotina</taxon>
        <taxon>Eurotiomycetes</taxon>
        <taxon>Eurotiomycetidae</taxon>
        <taxon>Eurotiales</taxon>
        <taxon>Aspergillaceae</taxon>
        <taxon>Penicillium</taxon>
    </lineage>
</organism>
<feature type="transmembrane region" description="Helical" evidence="7">
    <location>
        <begin position="120"/>
        <end position="143"/>
    </location>
</feature>
<evidence type="ECO:0000313" key="10">
    <source>
        <dbReference type="Proteomes" id="UP001213681"/>
    </source>
</evidence>
<reference evidence="9" key="2">
    <citation type="journal article" date="2023" name="IMA Fungus">
        <title>Comparative genomic study of the Penicillium genus elucidates a diverse pangenome and 15 lateral gene transfer events.</title>
        <authorList>
            <person name="Petersen C."/>
            <person name="Sorensen T."/>
            <person name="Nielsen M.R."/>
            <person name="Sondergaard T.E."/>
            <person name="Sorensen J.L."/>
            <person name="Fitzpatrick D.A."/>
            <person name="Frisvad J.C."/>
            <person name="Nielsen K.L."/>
        </authorList>
    </citation>
    <scope>NUCLEOTIDE SEQUENCE</scope>
    <source>
        <strain evidence="9">IBT 16125</strain>
    </source>
</reference>
<feature type="transmembrane region" description="Helical" evidence="7">
    <location>
        <begin position="244"/>
        <end position="266"/>
    </location>
</feature>
<feature type="transmembrane region" description="Helical" evidence="7">
    <location>
        <begin position="197"/>
        <end position="215"/>
    </location>
</feature>
<feature type="transmembrane region" description="Helical" evidence="7">
    <location>
        <begin position="384"/>
        <end position="401"/>
    </location>
</feature>
<gene>
    <name evidence="9" type="ORF">N7458_000057</name>
</gene>
<dbReference type="Gene3D" id="1.20.1740.10">
    <property type="entry name" value="Amino acid/polyamine transporter I"/>
    <property type="match status" value="1"/>
</dbReference>
<comment type="subcellular location">
    <subcellularLocation>
        <location evidence="1">Membrane</location>
        <topology evidence="1">Multi-pass membrane protein</topology>
    </subcellularLocation>
</comment>
<reference evidence="9" key="1">
    <citation type="submission" date="2022-12" db="EMBL/GenBank/DDBJ databases">
        <authorList>
            <person name="Petersen C."/>
        </authorList>
    </citation>
    <scope>NUCLEOTIDE SEQUENCE</scope>
    <source>
        <strain evidence="9">IBT 16125</strain>
    </source>
</reference>
<feature type="transmembrane region" description="Helical" evidence="7">
    <location>
        <begin position="484"/>
        <end position="503"/>
    </location>
</feature>
<accession>A0AAD6CFE3</accession>
<feature type="transmembrane region" description="Helical" evidence="7">
    <location>
        <begin position="286"/>
        <end position="304"/>
    </location>
</feature>
<dbReference type="InterPro" id="IPR004840">
    <property type="entry name" value="Amino_acid_permease_CS"/>
</dbReference>
<evidence type="ECO:0000256" key="5">
    <source>
        <dbReference type="ARBA" id="ARBA00022989"/>
    </source>
</evidence>
<keyword evidence="10" id="KW-1185">Reference proteome</keyword>
<feature type="transmembrane region" description="Helical" evidence="7">
    <location>
        <begin position="163"/>
        <end position="185"/>
    </location>
</feature>
<name>A0AAD6CFE3_9EURO</name>
<dbReference type="RefSeq" id="XP_056771218.1">
    <property type="nucleotide sequence ID" value="XM_056903451.1"/>
</dbReference>
<dbReference type="AlphaFoldDB" id="A0AAD6CFE3"/>
<feature type="transmembrane region" description="Helical" evidence="7">
    <location>
        <begin position="456"/>
        <end position="478"/>
    </location>
</feature>
<keyword evidence="2" id="KW-0813">Transport</keyword>
<dbReference type="InterPro" id="IPR050524">
    <property type="entry name" value="APC_YAT"/>
</dbReference>
<evidence type="ECO:0000256" key="2">
    <source>
        <dbReference type="ARBA" id="ARBA00022448"/>
    </source>
</evidence>